<accession>A0A1H2TGR9</accession>
<dbReference type="AlphaFoldDB" id="A0A1H2TGR9"/>
<name>A0A1H2TGR9_9PSED</name>
<evidence type="ECO:0000313" key="4">
    <source>
        <dbReference type="Proteomes" id="UP000243778"/>
    </source>
</evidence>
<feature type="chain" id="PRO_5017313810" description="DUF4124 domain-containing protein" evidence="1">
    <location>
        <begin position="20"/>
        <end position="208"/>
    </location>
</feature>
<sequence>MPNARLLFALLLVALPAAAEVYTYVDAAGNRVFTDQPRAGDNAKRVELAPPNAMTSAPATIHMRPPATAPVAAPRYDLLRILVPEPDATLRDGDGTLIVTVTSEPNLLPGHNFRLYLDGKVVGEPTRSPVFPLATQDRGTHQLSVEIVNAAGVVLERTPSQPFHVQRPSLAQKRNVNPCKKDDWGVRPECPLKDKPPEKRDIPFIPFI</sequence>
<organism evidence="3 4">
    <name type="scientific">Pseudomonas kuykendallii</name>
    <dbReference type="NCBI Taxonomy" id="1007099"/>
    <lineage>
        <taxon>Bacteria</taxon>
        <taxon>Pseudomonadati</taxon>
        <taxon>Pseudomonadota</taxon>
        <taxon>Gammaproteobacteria</taxon>
        <taxon>Pseudomonadales</taxon>
        <taxon>Pseudomonadaceae</taxon>
        <taxon>Pseudomonas</taxon>
    </lineage>
</organism>
<dbReference type="EMBL" id="FNNU01000001">
    <property type="protein sequence ID" value="SDW42474.1"/>
    <property type="molecule type" value="Genomic_DNA"/>
</dbReference>
<feature type="domain" description="DUF4124" evidence="2">
    <location>
        <begin position="8"/>
        <end position="59"/>
    </location>
</feature>
<protein>
    <recommendedName>
        <fullName evidence="2">DUF4124 domain-containing protein</fullName>
    </recommendedName>
</protein>
<dbReference type="OrthoDB" id="6366673at2"/>
<keyword evidence="4" id="KW-1185">Reference proteome</keyword>
<keyword evidence="1" id="KW-0732">Signal</keyword>
<dbReference type="Pfam" id="PF13511">
    <property type="entry name" value="DUF4124"/>
    <property type="match status" value="1"/>
</dbReference>
<evidence type="ECO:0000259" key="2">
    <source>
        <dbReference type="Pfam" id="PF13511"/>
    </source>
</evidence>
<dbReference type="RefSeq" id="WP_090225048.1">
    <property type="nucleotide sequence ID" value="NZ_FNNU01000001.1"/>
</dbReference>
<proteinExistence type="predicted"/>
<feature type="signal peptide" evidence="1">
    <location>
        <begin position="1"/>
        <end position="19"/>
    </location>
</feature>
<reference evidence="4" key="1">
    <citation type="submission" date="2016-10" db="EMBL/GenBank/DDBJ databases">
        <authorList>
            <person name="Varghese N."/>
            <person name="Submissions S."/>
        </authorList>
    </citation>
    <scope>NUCLEOTIDE SEQUENCE [LARGE SCALE GENOMIC DNA]</scope>
    <source>
        <strain evidence="4">NRRL B-59562</strain>
    </source>
</reference>
<gene>
    <name evidence="3" type="ORF">SAMN05216287_0963</name>
</gene>
<evidence type="ECO:0000256" key="1">
    <source>
        <dbReference type="SAM" id="SignalP"/>
    </source>
</evidence>
<evidence type="ECO:0000313" key="3">
    <source>
        <dbReference type="EMBL" id="SDW42474.1"/>
    </source>
</evidence>
<dbReference type="STRING" id="1007099.SAMN05216287_0963"/>
<dbReference type="Proteomes" id="UP000243778">
    <property type="component" value="Unassembled WGS sequence"/>
</dbReference>
<dbReference type="InterPro" id="IPR025392">
    <property type="entry name" value="DUF4124"/>
</dbReference>